<dbReference type="OrthoDB" id="9913704at2"/>
<feature type="transmembrane region" description="Helical" evidence="1">
    <location>
        <begin position="86"/>
        <end position="106"/>
    </location>
</feature>
<keyword evidence="1" id="KW-1133">Transmembrane helix</keyword>
<evidence type="ECO:0000313" key="3">
    <source>
        <dbReference type="Proteomes" id="UP000298154"/>
    </source>
</evidence>
<keyword evidence="1" id="KW-0472">Membrane</keyword>
<keyword evidence="3" id="KW-1185">Reference proteome</keyword>
<dbReference type="Proteomes" id="UP000298154">
    <property type="component" value="Unassembled WGS sequence"/>
</dbReference>
<sequence>MTTTKFGEVMTPSWGRPLLWVAVLVSRSALIVGGLSLIGIGLNQTWYFEPTGEALEDARVGRLLILAGAVALIAAAGWARWMHTPIWACILVAAPAALVGGLSLLFENSLFPQLSALVAFPVALAGLISGIVLARPLLRAGSARRNASVGRHESD</sequence>
<gene>
    <name evidence="2" type="ORF">E3T47_13135</name>
</gene>
<protein>
    <submittedName>
        <fullName evidence="2">Uncharacterized protein</fullName>
    </submittedName>
</protein>
<evidence type="ECO:0000256" key="1">
    <source>
        <dbReference type="SAM" id="Phobius"/>
    </source>
</evidence>
<feature type="transmembrane region" description="Helical" evidence="1">
    <location>
        <begin position="60"/>
        <end position="79"/>
    </location>
</feature>
<accession>A0A4R9ALM6</accession>
<proteinExistence type="predicted"/>
<dbReference type="RefSeq" id="WP_134556477.1">
    <property type="nucleotide sequence ID" value="NZ_SOHK01000017.1"/>
</dbReference>
<feature type="transmembrane region" description="Helical" evidence="1">
    <location>
        <begin position="118"/>
        <end position="138"/>
    </location>
</feature>
<dbReference type="AlphaFoldDB" id="A0A4R9ALM6"/>
<reference evidence="2 3" key="1">
    <citation type="submission" date="2019-03" db="EMBL/GenBank/DDBJ databases">
        <title>Genomics of glacier-inhabiting Cryobacterium strains.</title>
        <authorList>
            <person name="Liu Q."/>
            <person name="Xin Y.-H."/>
        </authorList>
    </citation>
    <scope>NUCLEOTIDE SEQUENCE [LARGE SCALE GENOMIC DNA]</scope>
    <source>
        <strain evidence="2 3">Sr36</strain>
    </source>
</reference>
<organism evidence="2 3">
    <name type="scientific">Cryobacterium ruanii</name>
    <dbReference type="NCBI Taxonomy" id="1259197"/>
    <lineage>
        <taxon>Bacteria</taxon>
        <taxon>Bacillati</taxon>
        <taxon>Actinomycetota</taxon>
        <taxon>Actinomycetes</taxon>
        <taxon>Micrococcales</taxon>
        <taxon>Microbacteriaceae</taxon>
        <taxon>Cryobacterium</taxon>
    </lineage>
</organism>
<name>A0A4R9ALM6_9MICO</name>
<evidence type="ECO:0000313" key="2">
    <source>
        <dbReference type="EMBL" id="TFD64398.1"/>
    </source>
</evidence>
<feature type="transmembrane region" description="Helical" evidence="1">
    <location>
        <begin position="18"/>
        <end position="40"/>
    </location>
</feature>
<dbReference type="EMBL" id="SOHK01000017">
    <property type="protein sequence ID" value="TFD64398.1"/>
    <property type="molecule type" value="Genomic_DNA"/>
</dbReference>
<comment type="caution">
    <text evidence="2">The sequence shown here is derived from an EMBL/GenBank/DDBJ whole genome shotgun (WGS) entry which is preliminary data.</text>
</comment>
<keyword evidence="1" id="KW-0812">Transmembrane</keyword>